<name>A0A0K2UYL0_LEPSM</name>
<protein>
    <submittedName>
        <fullName evidence="1">Uncharacterized protein</fullName>
    </submittedName>
</protein>
<organism evidence="1">
    <name type="scientific">Lepeophtheirus salmonis</name>
    <name type="common">Salmon louse</name>
    <name type="synonym">Caligus salmonis</name>
    <dbReference type="NCBI Taxonomy" id="72036"/>
    <lineage>
        <taxon>Eukaryota</taxon>
        <taxon>Metazoa</taxon>
        <taxon>Ecdysozoa</taxon>
        <taxon>Arthropoda</taxon>
        <taxon>Crustacea</taxon>
        <taxon>Multicrustacea</taxon>
        <taxon>Hexanauplia</taxon>
        <taxon>Copepoda</taxon>
        <taxon>Siphonostomatoida</taxon>
        <taxon>Caligidae</taxon>
        <taxon>Lepeophtheirus</taxon>
    </lineage>
</organism>
<evidence type="ECO:0000313" key="1">
    <source>
        <dbReference type="EMBL" id="CDW42942.1"/>
    </source>
</evidence>
<accession>A0A0K2UYL0</accession>
<reference evidence="1" key="1">
    <citation type="submission" date="2014-05" db="EMBL/GenBank/DDBJ databases">
        <authorList>
            <person name="Chronopoulou M."/>
        </authorList>
    </citation>
    <scope>NUCLEOTIDE SEQUENCE</scope>
    <source>
        <tissue evidence="1">Whole organism</tissue>
    </source>
</reference>
<dbReference type="AlphaFoldDB" id="A0A0K2UYL0"/>
<dbReference type="EMBL" id="HACA01025581">
    <property type="protein sequence ID" value="CDW42942.1"/>
    <property type="molecule type" value="Transcribed_RNA"/>
</dbReference>
<proteinExistence type="predicted"/>
<sequence length="36" mass="4224">MMKIVPILGLLKKRKNLLKENSLASMVFHKISYNHQ</sequence>